<dbReference type="FunFam" id="1.20.5.110:FF:000039">
    <property type="entry name" value="Syntaxin-81 like"/>
    <property type="match status" value="1"/>
</dbReference>
<accession>A0A7J7N1Q7</accession>
<dbReference type="PANTHER" id="PTHR15959:SF0">
    <property type="entry name" value="SYNTAXIN-18"/>
    <property type="match status" value="1"/>
</dbReference>
<keyword evidence="5" id="KW-0653">Protein transport</keyword>
<proteinExistence type="inferred from homology"/>
<dbReference type="EMBL" id="JACGCM010001144">
    <property type="protein sequence ID" value="KAF6160984.1"/>
    <property type="molecule type" value="Genomic_DNA"/>
</dbReference>
<name>A0A7J7N1Q7_9MAGN</name>
<keyword evidence="11" id="KW-1185">Reference proteome</keyword>
<evidence type="ECO:0000256" key="8">
    <source>
        <dbReference type="ARBA" id="ARBA00023136"/>
    </source>
</evidence>
<comment type="caution">
    <text evidence="10">The sequence shown here is derived from an EMBL/GenBank/DDBJ whole genome shotgun (WGS) entry which is preliminary data.</text>
</comment>
<comment type="similarity">
    <text evidence="2">Belongs to the syntaxin family.</text>
</comment>
<sequence length="326" mass="37645">MAEFRNRKEDFKDAVRSTSLSLGYNESLNSTNCGRDVRCDIGFIRRDVCMSHIMILGAYTTVFGHIVVGTLLDSIKALEQFIVKHRKDYVDRHRTTEQERDNIENEISAYIKVCNEQIDILRKRIHDEDTSGRIWLGMRADSSKVDLVANRHGMVLILSERLHSVTARFEKLREVRFNEAINRAMPRRRMHRAENSNSLDIAKSNRSDLGELDVLPVEPLRVQQQLLDEETQALQEELTSLLNTTQETETKMVEMSALNNVMSSHLLQQAQQIEMLYDQAVEATNNVDRGNKELDKAIKNNSSSRTFTLLFLFVLTFSVLFLDWYS</sequence>
<evidence type="ECO:0000256" key="9">
    <source>
        <dbReference type="SAM" id="Phobius"/>
    </source>
</evidence>
<dbReference type="GO" id="GO:0031201">
    <property type="term" value="C:SNARE complex"/>
    <property type="evidence" value="ECO:0007669"/>
    <property type="project" value="TreeGrafter"/>
</dbReference>
<evidence type="ECO:0000256" key="5">
    <source>
        <dbReference type="ARBA" id="ARBA00022927"/>
    </source>
</evidence>
<feature type="transmembrane region" description="Helical" evidence="9">
    <location>
        <begin position="306"/>
        <end position="325"/>
    </location>
</feature>
<dbReference type="OrthoDB" id="342981at2759"/>
<comment type="subcellular location">
    <subcellularLocation>
        <location evidence="1">Membrane</location>
        <topology evidence="1">Single-pass type IV membrane protein</topology>
    </subcellularLocation>
</comment>
<keyword evidence="3" id="KW-0813">Transport</keyword>
<protein>
    <recommendedName>
        <fullName evidence="12">Syntaxin-81</fullName>
    </recommendedName>
</protein>
<evidence type="ECO:0000256" key="3">
    <source>
        <dbReference type="ARBA" id="ARBA00022448"/>
    </source>
</evidence>
<evidence type="ECO:0000256" key="4">
    <source>
        <dbReference type="ARBA" id="ARBA00022692"/>
    </source>
</evidence>
<dbReference type="GO" id="GO:0006890">
    <property type="term" value="P:retrograde vesicle-mediated transport, Golgi to endoplasmic reticulum"/>
    <property type="evidence" value="ECO:0007669"/>
    <property type="project" value="TreeGrafter"/>
</dbReference>
<dbReference type="Proteomes" id="UP000541444">
    <property type="component" value="Unassembled WGS sequence"/>
</dbReference>
<dbReference type="GO" id="GO:0005783">
    <property type="term" value="C:endoplasmic reticulum"/>
    <property type="evidence" value="ECO:0007669"/>
    <property type="project" value="TreeGrafter"/>
</dbReference>
<dbReference type="PANTHER" id="PTHR15959">
    <property type="entry name" value="SYNTAXIN-18"/>
    <property type="match status" value="1"/>
</dbReference>
<keyword evidence="7" id="KW-0175">Coiled coil</keyword>
<reference evidence="10 11" key="1">
    <citation type="journal article" date="2020" name="IScience">
        <title>Genome Sequencing of the Endangered Kingdonia uniflora (Circaeasteraceae, Ranunculales) Reveals Potential Mechanisms of Evolutionary Specialization.</title>
        <authorList>
            <person name="Sun Y."/>
            <person name="Deng T."/>
            <person name="Zhang A."/>
            <person name="Moore M.J."/>
            <person name="Landis J.B."/>
            <person name="Lin N."/>
            <person name="Zhang H."/>
            <person name="Zhang X."/>
            <person name="Huang J."/>
            <person name="Zhang X."/>
            <person name="Sun H."/>
            <person name="Wang H."/>
        </authorList>
    </citation>
    <scope>NUCLEOTIDE SEQUENCE [LARGE SCALE GENOMIC DNA]</scope>
    <source>
        <strain evidence="10">TB1705</strain>
        <tissue evidence="10">Leaf</tissue>
    </source>
</reference>
<evidence type="ECO:0000256" key="1">
    <source>
        <dbReference type="ARBA" id="ARBA00004211"/>
    </source>
</evidence>
<keyword evidence="4 9" id="KW-0812">Transmembrane</keyword>
<gene>
    <name evidence="10" type="ORF">GIB67_007625</name>
</gene>
<keyword evidence="8 9" id="KW-0472">Membrane</keyword>
<dbReference type="Gene3D" id="1.20.5.110">
    <property type="match status" value="1"/>
</dbReference>
<dbReference type="GO" id="GO:0015031">
    <property type="term" value="P:protein transport"/>
    <property type="evidence" value="ECO:0007669"/>
    <property type="project" value="UniProtKB-KW"/>
</dbReference>
<evidence type="ECO:0000313" key="10">
    <source>
        <dbReference type="EMBL" id="KAF6160984.1"/>
    </source>
</evidence>
<evidence type="ECO:0000256" key="2">
    <source>
        <dbReference type="ARBA" id="ARBA00009063"/>
    </source>
</evidence>
<dbReference type="AlphaFoldDB" id="A0A7J7N1Q7"/>
<evidence type="ECO:0000313" key="11">
    <source>
        <dbReference type="Proteomes" id="UP000541444"/>
    </source>
</evidence>
<organism evidence="10 11">
    <name type="scientific">Kingdonia uniflora</name>
    <dbReference type="NCBI Taxonomy" id="39325"/>
    <lineage>
        <taxon>Eukaryota</taxon>
        <taxon>Viridiplantae</taxon>
        <taxon>Streptophyta</taxon>
        <taxon>Embryophyta</taxon>
        <taxon>Tracheophyta</taxon>
        <taxon>Spermatophyta</taxon>
        <taxon>Magnoliopsida</taxon>
        <taxon>Ranunculales</taxon>
        <taxon>Circaeasteraceae</taxon>
        <taxon>Kingdonia</taxon>
    </lineage>
</organism>
<keyword evidence="6 9" id="KW-1133">Transmembrane helix</keyword>
<evidence type="ECO:0000256" key="7">
    <source>
        <dbReference type="ARBA" id="ARBA00023054"/>
    </source>
</evidence>
<evidence type="ECO:0008006" key="12">
    <source>
        <dbReference type="Google" id="ProtNLM"/>
    </source>
</evidence>
<evidence type="ECO:0000256" key="6">
    <source>
        <dbReference type="ARBA" id="ARBA00022989"/>
    </source>
</evidence>